<gene>
    <name evidence="2" type="ORF">A2140_07060</name>
</gene>
<dbReference type="STRING" id="1817756.A2140_07060"/>
<proteinExistence type="predicted"/>
<reference evidence="2 3" key="1">
    <citation type="journal article" date="2016" name="Nat. Commun.">
        <title>Thousands of microbial genomes shed light on interconnected biogeochemical processes in an aquifer system.</title>
        <authorList>
            <person name="Anantharaman K."/>
            <person name="Brown C.T."/>
            <person name="Hug L.A."/>
            <person name="Sharon I."/>
            <person name="Castelle C.J."/>
            <person name="Probst A.J."/>
            <person name="Thomas B.C."/>
            <person name="Singh A."/>
            <person name="Wilkins M.J."/>
            <person name="Karaoz U."/>
            <person name="Brodie E.L."/>
            <person name="Williams K.H."/>
            <person name="Hubbard S.S."/>
            <person name="Banfield J.F."/>
        </authorList>
    </citation>
    <scope>NUCLEOTIDE SEQUENCE [LARGE SCALE GENOMIC DNA]</scope>
</reference>
<evidence type="ECO:0000313" key="2">
    <source>
        <dbReference type="EMBL" id="OGI40120.1"/>
    </source>
</evidence>
<dbReference type="EMBL" id="MFSQ01000064">
    <property type="protein sequence ID" value="OGI40120.1"/>
    <property type="molecule type" value="Genomic_DNA"/>
</dbReference>
<evidence type="ECO:0000256" key="1">
    <source>
        <dbReference type="SAM" id="SignalP"/>
    </source>
</evidence>
<sequence>MAVNRTLTGIVLLLCSGIAPAENERPPTSLRDINQGDLVFLNQPPKRPPYVQEMQVVINEDSLKTGWVQTSQCHFRLDRMPALEVVFSPQKVRKLRILRTQNIGRAWVEGSSVQVEQIGADAVLCIFSENRTLQPSGLSGFEWRAGPYMRRFFDGYFPLHLKLHVLYPSSQVQMNSLEPSVLQLKSVRQPGQIDVDVLFEGRLTILMHLVPVSSTDSIGW</sequence>
<protein>
    <submittedName>
        <fullName evidence="2">Uncharacterized protein</fullName>
    </submittedName>
</protein>
<comment type="caution">
    <text evidence="2">The sequence shown here is derived from an EMBL/GenBank/DDBJ whole genome shotgun (WGS) entry which is preliminary data.</text>
</comment>
<dbReference type="AlphaFoldDB" id="A0A1F6T4R4"/>
<evidence type="ECO:0000313" key="3">
    <source>
        <dbReference type="Proteomes" id="UP000178379"/>
    </source>
</evidence>
<organism evidence="2 3">
    <name type="scientific">Candidatus Muproteobacteria bacterium RBG_16_62_13</name>
    <dbReference type="NCBI Taxonomy" id="1817756"/>
    <lineage>
        <taxon>Bacteria</taxon>
        <taxon>Pseudomonadati</taxon>
        <taxon>Pseudomonadota</taxon>
        <taxon>Candidatus Muproteobacteria</taxon>
    </lineage>
</organism>
<name>A0A1F6T4R4_9PROT</name>
<feature type="signal peptide" evidence="1">
    <location>
        <begin position="1"/>
        <end position="21"/>
    </location>
</feature>
<feature type="chain" id="PRO_5009526561" evidence="1">
    <location>
        <begin position="22"/>
        <end position="220"/>
    </location>
</feature>
<keyword evidence="1" id="KW-0732">Signal</keyword>
<accession>A0A1F6T4R4</accession>
<dbReference type="Proteomes" id="UP000178379">
    <property type="component" value="Unassembled WGS sequence"/>
</dbReference>